<dbReference type="Gene3D" id="3.55.50.10">
    <property type="entry name" value="Baseplate protein-like domains"/>
    <property type="match status" value="1"/>
</dbReference>
<dbReference type="RefSeq" id="WP_033997524.1">
    <property type="nucleotide sequence ID" value="NZ_LFXS01000045.1"/>
</dbReference>
<evidence type="ECO:0000313" key="5">
    <source>
        <dbReference type="Proteomes" id="UP000276985"/>
    </source>
</evidence>
<dbReference type="Gene3D" id="2.30.110.50">
    <property type="match status" value="1"/>
</dbReference>
<gene>
    <name evidence="4" type="primary">tssI</name>
    <name evidence="4" type="ORF">DY940_23800</name>
</gene>
<dbReference type="Gene3D" id="4.10.220.110">
    <property type="match status" value="1"/>
</dbReference>
<dbReference type="EMBL" id="RXTL01000031">
    <property type="protein sequence ID" value="RTS42291.1"/>
    <property type="molecule type" value="Genomic_DNA"/>
</dbReference>
<comment type="caution">
    <text evidence="4">The sequence shown here is derived from an EMBL/GenBank/DDBJ whole genome shotgun (WGS) entry which is preliminary data.</text>
</comment>
<organism evidence="4 5">
    <name type="scientific">Pseudomonas aeruginosa</name>
    <dbReference type="NCBI Taxonomy" id="287"/>
    <lineage>
        <taxon>Bacteria</taxon>
        <taxon>Pseudomonadati</taxon>
        <taxon>Pseudomonadota</taxon>
        <taxon>Gammaproteobacteria</taxon>
        <taxon>Pseudomonadales</taxon>
        <taxon>Pseudomonadaceae</taxon>
        <taxon>Pseudomonas</taxon>
    </lineage>
</organism>
<dbReference type="Pfam" id="PF05954">
    <property type="entry name" value="Phage_GPD"/>
    <property type="match status" value="1"/>
</dbReference>
<sequence>MPHQADLRFTFRMVDGMEFEVIEFTLDEALSETFRLELDLASPDPAVDFAQVLDRPALFTLWRGEQPVRYVHGLVSTLEQGETGFRRTRYRAVVEPELARLKQSSDWRVFQTQHVPDILQSVLKRHGILHYEQIVTGEHLPREYCVQAGDTDYDFLERIAREEGFYYTFLHSADGHQLIHSDRLFVQGRIGDEPVLYNADIGGDQAEPALRRFRYVENVRTARQTQRDYLFTHPGYNQEHSLLGSDVQRDPRRPYERYDYPGRYKADEAGKPFTENRLRGHRRDARVALVEGDDPRLMPGISFDLSGHPRQEWNSGWRPVRMRHHGVQHTSQAEEGAGSDQGTRYHYTAELVTDRTEWRAEPLPKPRIDGTQPATVVGPPDEEIYCDEWGRVKIQFPWDRLGRFDDHSSCWVRAVQNWAGAAWGHMAIPRIGQEVLVVFMNGDPDQPIIVGRTYMATQPPPYELPRHKTRMTIKSQTHKGQGSNELRFEDEAGQEEVYLHAQKDQNIHVNHDETISIGNDQAIGVVRDRTTNIGRDEVHTTSRDRKEHILQDVFSTIDRNEIRKVGNTLKESIAASHLVDIGENQTVIIEGVQSIESRTALRTLTKTHVLQGTERILIRGPNGKVILDASGITLDGPNIFLKGNVKVLSPSGAQSQAIEAAIRDGSPLIEECPLAKDFAS</sequence>
<dbReference type="InterPro" id="IPR037026">
    <property type="entry name" value="Vgr_OB-fold_dom_sf"/>
</dbReference>
<dbReference type="NCBIfam" id="TIGR01646">
    <property type="entry name" value="vgr_GE"/>
    <property type="match status" value="1"/>
</dbReference>
<dbReference type="PANTHER" id="PTHR32305:SF11">
    <property type="entry name" value="TYPE VI SECRETION SYSTEM SPIKE PROTEIN VGRG3"/>
    <property type="match status" value="1"/>
</dbReference>
<name>A0ABD7JYU2_PSEAI</name>
<dbReference type="InterPro" id="IPR006531">
    <property type="entry name" value="Gp5/Vgr_OB"/>
</dbReference>
<evidence type="ECO:0000256" key="1">
    <source>
        <dbReference type="ARBA" id="ARBA00005558"/>
    </source>
</evidence>
<proteinExistence type="inferred from homology"/>
<dbReference type="InterPro" id="IPR006533">
    <property type="entry name" value="T6SS_Vgr_RhsGE"/>
</dbReference>
<dbReference type="NCBIfam" id="TIGR03361">
    <property type="entry name" value="VI_Rhs_Vgr"/>
    <property type="match status" value="1"/>
</dbReference>
<evidence type="ECO:0000259" key="2">
    <source>
        <dbReference type="Pfam" id="PF04717"/>
    </source>
</evidence>
<accession>A0ABD7JYU2</accession>
<dbReference type="Gene3D" id="2.40.50.230">
    <property type="entry name" value="Gp5 N-terminal domain"/>
    <property type="match status" value="1"/>
</dbReference>
<dbReference type="Pfam" id="PF22178">
    <property type="entry name" value="Gp5_trimer_C"/>
    <property type="match status" value="1"/>
</dbReference>
<dbReference type="AlphaFoldDB" id="A0ABD7JYU2"/>
<dbReference type="SUPFAM" id="SSF69349">
    <property type="entry name" value="Phage fibre proteins"/>
    <property type="match status" value="1"/>
</dbReference>
<evidence type="ECO:0000259" key="3">
    <source>
        <dbReference type="Pfam" id="PF22178"/>
    </source>
</evidence>
<feature type="domain" description="Gp5/Type VI secretion system Vgr C-terminal trimerisation" evidence="3">
    <location>
        <begin position="471"/>
        <end position="577"/>
    </location>
</feature>
<dbReference type="InterPro" id="IPR054030">
    <property type="entry name" value="Gp5_Vgr_C"/>
</dbReference>
<evidence type="ECO:0000313" key="4">
    <source>
        <dbReference type="EMBL" id="RTS42291.1"/>
    </source>
</evidence>
<dbReference type="SUPFAM" id="SSF69255">
    <property type="entry name" value="gp5 N-terminal domain-like"/>
    <property type="match status" value="1"/>
</dbReference>
<comment type="similarity">
    <text evidence="1">Belongs to the VgrG protein family.</text>
</comment>
<dbReference type="InterPro" id="IPR050708">
    <property type="entry name" value="T6SS_VgrG/RHS"/>
</dbReference>
<dbReference type="Proteomes" id="UP000276985">
    <property type="component" value="Unassembled WGS sequence"/>
</dbReference>
<dbReference type="SUPFAM" id="SSF69279">
    <property type="entry name" value="Phage tail proteins"/>
    <property type="match status" value="2"/>
</dbReference>
<dbReference type="InterPro" id="IPR017847">
    <property type="entry name" value="T6SS_RhsGE_Vgr_subset"/>
</dbReference>
<reference evidence="4 5" key="1">
    <citation type="submission" date="2018-12" db="EMBL/GenBank/DDBJ databases">
        <title>Pseudomonas aeruginosa Diversity Panel.</title>
        <authorList>
            <person name="Snesrud E."/>
            <person name="Mcgann P."/>
        </authorList>
    </citation>
    <scope>NUCLEOTIDE SEQUENCE [LARGE SCALE GENOMIC DNA]</scope>
    <source>
        <strain evidence="4 5">MRSN6241</strain>
    </source>
</reference>
<dbReference type="Pfam" id="PF04717">
    <property type="entry name" value="Phage_base_V"/>
    <property type="match status" value="1"/>
</dbReference>
<dbReference type="PANTHER" id="PTHR32305">
    <property type="match status" value="1"/>
</dbReference>
<protein>
    <submittedName>
        <fullName evidence="4">Type VI secretion system tip protein VgrG</fullName>
    </submittedName>
</protein>
<feature type="domain" description="Gp5/Type VI secretion system Vgr protein OB-fold" evidence="2">
    <location>
        <begin position="387"/>
        <end position="454"/>
    </location>
</feature>